<dbReference type="RefSeq" id="WP_346087433.1">
    <property type="nucleotide sequence ID" value="NZ_BAAAZK010000007.1"/>
</dbReference>
<sequence>MENKAKYYKALIENDGQLNEIDLGEKIGLNEDETNEIIVQLLSEHKIEYAENRACNYSLMKRVRKKNKFSINSYLSE</sequence>
<evidence type="ECO:0000313" key="2">
    <source>
        <dbReference type="Proteomes" id="UP001500167"/>
    </source>
</evidence>
<keyword evidence="2" id="KW-1185">Reference proteome</keyword>
<accession>A0ABP8ABW1</accession>
<name>A0ABP8ABW1_9SPHI</name>
<dbReference type="Proteomes" id="UP001500167">
    <property type="component" value="Unassembled WGS sequence"/>
</dbReference>
<reference evidence="2" key="1">
    <citation type="journal article" date="2019" name="Int. J. Syst. Evol. Microbiol.">
        <title>The Global Catalogue of Microorganisms (GCM) 10K type strain sequencing project: providing services to taxonomists for standard genome sequencing and annotation.</title>
        <authorList>
            <consortium name="The Broad Institute Genomics Platform"/>
            <consortium name="The Broad Institute Genome Sequencing Center for Infectious Disease"/>
            <person name="Wu L."/>
            <person name="Ma J."/>
        </authorList>
    </citation>
    <scope>NUCLEOTIDE SEQUENCE [LARGE SCALE GENOMIC DNA]</scope>
    <source>
        <strain evidence="2">JCM 16722</strain>
    </source>
</reference>
<evidence type="ECO:0000313" key="1">
    <source>
        <dbReference type="EMBL" id="GAA4181267.1"/>
    </source>
</evidence>
<evidence type="ECO:0008006" key="3">
    <source>
        <dbReference type="Google" id="ProtNLM"/>
    </source>
</evidence>
<protein>
    <recommendedName>
        <fullName evidence="3">MarR family transcriptional regulator</fullName>
    </recommendedName>
</protein>
<organism evidence="1 2">
    <name type="scientific">Sphingobacterium ginsenosidimutans</name>
    <dbReference type="NCBI Taxonomy" id="687845"/>
    <lineage>
        <taxon>Bacteria</taxon>
        <taxon>Pseudomonadati</taxon>
        <taxon>Bacteroidota</taxon>
        <taxon>Sphingobacteriia</taxon>
        <taxon>Sphingobacteriales</taxon>
        <taxon>Sphingobacteriaceae</taxon>
        <taxon>Sphingobacterium</taxon>
    </lineage>
</organism>
<gene>
    <name evidence="1" type="ORF">GCM10022218_36770</name>
</gene>
<comment type="caution">
    <text evidence="1">The sequence shown here is derived from an EMBL/GenBank/DDBJ whole genome shotgun (WGS) entry which is preliminary data.</text>
</comment>
<dbReference type="EMBL" id="BAAAZK010000007">
    <property type="protein sequence ID" value="GAA4181267.1"/>
    <property type="molecule type" value="Genomic_DNA"/>
</dbReference>
<proteinExistence type="predicted"/>